<name>A0A5B7HNW3_PORTR</name>
<dbReference type="Proteomes" id="UP000324222">
    <property type="component" value="Unassembled WGS sequence"/>
</dbReference>
<evidence type="ECO:0000256" key="1">
    <source>
        <dbReference type="SAM" id="Phobius"/>
    </source>
</evidence>
<keyword evidence="4" id="KW-1185">Reference proteome</keyword>
<evidence type="ECO:0000256" key="2">
    <source>
        <dbReference type="SAM" id="SignalP"/>
    </source>
</evidence>
<dbReference type="EMBL" id="VSRR010038261">
    <property type="protein sequence ID" value="MPC74110.1"/>
    <property type="molecule type" value="Genomic_DNA"/>
</dbReference>
<reference evidence="3 4" key="1">
    <citation type="submission" date="2019-05" db="EMBL/GenBank/DDBJ databases">
        <title>Another draft genome of Portunus trituberculatus and its Hox gene families provides insights of decapod evolution.</title>
        <authorList>
            <person name="Jeong J.-H."/>
            <person name="Song I."/>
            <person name="Kim S."/>
            <person name="Choi T."/>
            <person name="Kim D."/>
            <person name="Ryu S."/>
            <person name="Kim W."/>
        </authorList>
    </citation>
    <scope>NUCLEOTIDE SEQUENCE [LARGE SCALE GENOMIC DNA]</scope>
    <source>
        <tissue evidence="3">Muscle</tissue>
    </source>
</reference>
<sequence>MLYSLLFFVLFLSSTLLSFEPLPFASPFFTPVPLPFLLSLTLSLLPALALVSHGLCKCSVTSLGLLETDFTIKAKSALSATRPTGLGSISSTCNALCRLLSIPRRSFRPLVVRGETQAESRHYRTHLNPRLETGKACEREAKNM</sequence>
<evidence type="ECO:0000313" key="4">
    <source>
        <dbReference type="Proteomes" id="UP000324222"/>
    </source>
</evidence>
<proteinExistence type="predicted"/>
<keyword evidence="2" id="KW-0732">Signal</keyword>
<feature type="chain" id="PRO_5022942101" evidence="2">
    <location>
        <begin position="19"/>
        <end position="144"/>
    </location>
</feature>
<gene>
    <name evidence="3" type="ORF">E2C01_068458</name>
</gene>
<accession>A0A5B7HNW3</accession>
<feature type="transmembrane region" description="Helical" evidence="1">
    <location>
        <begin position="34"/>
        <end position="56"/>
    </location>
</feature>
<feature type="signal peptide" evidence="2">
    <location>
        <begin position="1"/>
        <end position="18"/>
    </location>
</feature>
<evidence type="ECO:0000313" key="3">
    <source>
        <dbReference type="EMBL" id="MPC74110.1"/>
    </source>
</evidence>
<dbReference type="AlphaFoldDB" id="A0A5B7HNW3"/>
<comment type="caution">
    <text evidence="3">The sequence shown here is derived from an EMBL/GenBank/DDBJ whole genome shotgun (WGS) entry which is preliminary data.</text>
</comment>
<protein>
    <submittedName>
        <fullName evidence="3">Uncharacterized protein</fullName>
    </submittedName>
</protein>
<keyword evidence="1" id="KW-0472">Membrane</keyword>
<keyword evidence="1" id="KW-0812">Transmembrane</keyword>
<keyword evidence="1" id="KW-1133">Transmembrane helix</keyword>
<organism evidence="3 4">
    <name type="scientific">Portunus trituberculatus</name>
    <name type="common">Swimming crab</name>
    <name type="synonym">Neptunus trituberculatus</name>
    <dbReference type="NCBI Taxonomy" id="210409"/>
    <lineage>
        <taxon>Eukaryota</taxon>
        <taxon>Metazoa</taxon>
        <taxon>Ecdysozoa</taxon>
        <taxon>Arthropoda</taxon>
        <taxon>Crustacea</taxon>
        <taxon>Multicrustacea</taxon>
        <taxon>Malacostraca</taxon>
        <taxon>Eumalacostraca</taxon>
        <taxon>Eucarida</taxon>
        <taxon>Decapoda</taxon>
        <taxon>Pleocyemata</taxon>
        <taxon>Brachyura</taxon>
        <taxon>Eubrachyura</taxon>
        <taxon>Portunoidea</taxon>
        <taxon>Portunidae</taxon>
        <taxon>Portuninae</taxon>
        <taxon>Portunus</taxon>
    </lineage>
</organism>